<comment type="catalytic activity">
    <reaction evidence="1">
        <text>(4aS,6R)-4a-hydroxy-L-erythro-5,6,7,8-tetrahydrobiopterin = (6R)-L-erythro-6,7-dihydrobiopterin + H2O</text>
        <dbReference type="Rhea" id="RHEA:11920"/>
        <dbReference type="ChEBI" id="CHEBI:15377"/>
        <dbReference type="ChEBI" id="CHEBI:15642"/>
        <dbReference type="ChEBI" id="CHEBI:43120"/>
        <dbReference type="EC" id="4.2.1.96"/>
    </reaction>
</comment>
<evidence type="ECO:0000256" key="1">
    <source>
        <dbReference type="ARBA" id="ARBA00001554"/>
    </source>
</evidence>
<keyword evidence="5" id="KW-0456">Lyase</keyword>
<evidence type="ECO:0000256" key="2">
    <source>
        <dbReference type="ARBA" id="ARBA00006472"/>
    </source>
</evidence>
<evidence type="ECO:0000256" key="4">
    <source>
        <dbReference type="ARBA" id="ARBA00021735"/>
    </source>
</evidence>
<protein>
    <recommendedName>
        <fullName evidence="4">Putative pterin-4-alpha-carbinolamine dehydratase</fullName>
        <ecNumber evidence="3">4.2.1.96</ecNumber>
    </recommendedName>
</protein>
<dbReference type="CDD" id="cd00488">
    <property type="entry name" value="PCD_DCoH"/>
    <property type="match status" value="1"/>
</dbReference>
<evidence type="ECO:0000313" key="7">
    <source>
        <dbReference type="Proteomes" id="UP000655208"/>
    </source>
</evidence>
<evidence type="ECO:0000313" key="6">
    <source>
        <dbReference type="EMBL" id="GGL85776.1"/>
    </source>
</evidence>
<dbReference type="EC" id="4.2.1.96" evidence="3"/>
<comment type="caution">
    <text evidence="6">The sequence shown here is derived from an EMBL/GenBank/DDBJ whole genome shotgun (WGS) entry which is preliminary data.</text>
</comment>
<dbReference type="Pfam" id="PF01329">
    <property type="entry name" value="Pterin_4a"/>
    <property type="match status" value="1"/>
</dbReference>
<organism evidence="6 7">
    <name type="scientific">Nakamurella endophytica</name>
    <dbReference type="NCBI Taxonomy" id="1748367"/>
    <lineage>
        <taxon>Bacteria</taxon>
        <taxon>Bacillati</taxon>
        <taxon>Actinomycetota</taxon>
        <taxon>Actinomycetes</taxon>
        <taxon>Nakamurellales</taxon>
        <taxon>Nakamurellaceae</taxon>
        <taxon>Nakamurella</taxon>
    </lineage>
</organism>
<dbReference type="GO" id="GO:0006729">
    <property type="term" value="P:tetrahydrobiopterin biosynthetic process"/>
    <property type="evidence" value="ECO:0007669"/>
    <property type="project" value="InterPro"/>
</dbReference>
<name>A0A917W9P9_9ACTN</name>
<proteinExistence type="inferred from homology"/>
<dbReference type="AlphaFoldDB" id="A0A917W9P9"/>
<gene>
    <name evidence="6" type="ORF">GCM10011594_01830</name>
</gene>
<evidence type="ECO:0000256" key="3">
    <source>
        <dbReference type="ARBA" id="ARBA00013252"/>
    </source>
</evidence>
<reference evidence="6" key="2">
    <citation type="submission" date="2020-09" db="EMBL/GenBank/DDBJ databases">
        <authorList>
            <person name="Sun Q."/>
            <person name="Zhou Y."/>
        </authorList>
    </citation>
    <scope>NUCLEOTIDE SEQUENCE</scope>
    <source>
        <strain evidence="6">CGMCC 4.7308</strain>
    </source>
</reference>
<evidence type="ECO:0000256" key="5">
    <source>
        <dbReference type="ARBA" id="ARBA00023239"/>
    </source>
</evidence>
<dbReference type="InterPro" id="IPR001533">
    <property type="entry name" value="Pterin_deHydtase"/>
</dbReference>
<dbReference type="InterPro" id="IPR036428">
    <property type="entry name" value="PCD_sf"/>
</dbReference>
<dbReference type="EMBL" id="BMNA01000001">
    <property type="protein sequence ID" value="GGL85776.1"/>
    <property type="molecule type" value="Genomic_DNA"/>
</dbReference>
<dbReference type="PANTHER" id="PTHR12599">
    <property type="entry name" value="PTERIN-4-ALPHA-CARBINOLAMINE DEHYDRATASE"/>
    <property type="match status" value="1"/>
</dbReference>
<dbReference type="SUPFAM" id="SSF55248">
    <property type="entry name" value="PCD-like"/>
    <property type="match status" value="1"/>
</dbReference>
<sequence>MPEPLSAERIRSALPMVAPFRVDDDVDGSALVADFLAPDWRTAIELVRVVAAAAELADHHPDIDVRWRTVRFRVTTHSVGAVTDLDVSLAAQIVDAARRLGVRPAGDRS</sequence>
<comment type="similarity">
    <text evidence="2">Belongs to the pterin-4-alpha-carbinolamine dehydratase family.</text>
</comment>
<dbReference type="Gene3D" id="3.30.1360.20">
    <property type="entry name" value="Transcriptional coactivator/pterin dehydratase"/>
    <property type="match status" value="1"/>
</dbReference>
<dbReference type="Proteomes" id="UP000655208">
    <property type="component" value="Unassembled WGS sequence"/>
</dbReference>
<dbReference type="GO" id="GO:0008124">
    <property type="term" value="F:4-alpha-hydroxytetrahydrobiopterin dehydratase activity"/>
    <property type="evidence" value="ECO:0007669"/>
    <property type="project" value="UniProtKB-EC"/>
</dbReference>
<accession>A0A917W9P9</accession>
<dbReference type="PANTHER" id="PTHR12599:SF0">
    <property type="entry name" value="PTERIN-4-ALPHA-CARBINOLAMINE DEHYDRATASE"/>
    <property type="match status" value="1"/>
</dbReference>
<reference evidence="6" key="1">
    <citation type="journal article" date="2014" name="Int. J. Syst. Evol. Microbiol.">
        <title>Complete genome sequence of Corynebacterium casei LMG S-19264T (=DSM 44701T), isolated from a smear-ripened cheese.</title>
        <authorList>
            <consortium name="US DOE Joint Genome Institute (JGI-PGF)"/>
            <person name="Walter F."/>
            <person name="Albersmeier A."/>
            <person name="Kalinowski J."/>
            <person name="Ruckert C."/>
        </authorList>
    </citation>
    <scope>NUCLEOTIDE SEQUENCE</scope>
    <source>
        <strain evidence="6">CGMCC 4.7308</strain>
    </source>
</reference>
<dbReference type="RefSeq" id="WP_188939635.1">
    <property type="nucleotide sequence ID" value="NZ_BMNA01000001.1"/>
</dbReference>
<keyword evidence="7" id="KW-1185">Reference proteome</keyword>